<dbReference type="OrthoDB" id="272985at2759"/>
<evidence type="ECO:0000259" key="3">
    <source>
        <dbReference type="Pfam" id="PF05970"/>
    </source>
</evidence>
<feature type="domain" description="DNA helicase Pif1-like DEAD-box helicase" evidence="3">
    <location>
        <begin position="60"/>
        <end position="178"/>
    </location>
</feature>
<organism evidence="4 5">
    <name type="scientific">Acanthosepion pharaonis</name>
    <name type="common">Pharaoh cuttlefish</name>
    <name type="synonym">Sepia pharaonis</name>
    <dbReference type="NCBI Taxonomy" id="158019"/>
    <lineage>
        <taxon>Eukaryota</taxon>
        <taxon>Metazoa</taxon>
        <taxon>Spiralia</taxon>
        <taxon>Lophotrochozoa</taxon>
        <taxon>Mollusca</taxon>
        <taxon>Cephalopoda</taxon>
        <taxon>Coleoidea</taxon>
        <taxon>Decapodiformes</taxon>
        <taxon>Sepiida</taxon>
        <taxon>Sepiina</taxon>
        <taxon>Sepiidae</taxon>
        <taxon>Acanthosepion</taxon>
    </lineage>
</organism>
<protein>
    <recommendedName>
        <fullName evidence="1">ATP-dependent DNA helicase</fullName>
        <ecNumber evidence="1">5.6.2.3</ecNumber>
    </recommendedName>
</protein>
<dbReference type="GO" id="GO:0016787">
    <property type="term" value="F:hydrolase activity"/>
    <property type="evidence" value="ECO:0007669"/>
    <property type="project" value="UniProtKB-KW"/>
</dbReference>
<keyword evidence="1 4" id="KW-0378">Hydrolase</keyword>
<keyword evidence="1" id="KW-0067">ATP-binding</keyword>
<evidence type="ECO:0000256" key="1">
    <source>
        <dbReference type="RuleBase" id="RU363044"/>
    </source>
</evidence>
<reference evidence="4" key="1">
    <citation type="submission" date="2021-01" db="EMBL/GenBank/DDBJ databases">
        <authorList>
            <person name="Li R."/>
            <person name="Bekaert M."/>
        </authorList>
    </citation>
    <scope>NUCLEOTIDE SEQUENCE</scope>
    <source>
        <strain evidence="4">Farmed</strain>
    </source>
</reference>
<evidence type="ECO:0000313" key="4">
    <source>
        <dbReference type="EMBL" id="CAE1277560.1"/>
    </source>
</evidence>
<feature type="compositionally biased region" description="Basic and acidic residues" evidence="2">
    <location>
        <begin position="29"/>
        <end position="39"/>
    </location>
</feature>
<sequence>MKDLRTAQGLSPVGKGPKCSHSTPNTKRKSTDADKENVHPSKRQCPSDKISQRVVLHPVKLTKEQLRVLEVVVRGESLFFTGSAGTGKSFLLRRILGSLPPDHTFATASTGVAACQIGGTTLHSFAGIGSGKGTIETCAELARRPAVMQQWKKCRHLIIDEISMVDGEFFDKMECVARTHPFTIKSISFPSFKQNMWAVMSYL</sequence>
<comment type="caution">
    <text evidence="4">The sequence shown here is derived from an EMBL/GenBank/DDBJ whole genome shotgun (WGS) entry which is preliminary data.</text>
</comment>
<keyword evidence="1" id="KW-0233">DNA recombination</keyword>
<dbReference type="InterPro" id="IPR051055">
    <property type="entry name" value="PIF1_helicase"/>
</dbReference>
<dbReference type="Pfam" id="PF05970">
    <property type="entry name" value="PIF1"/>
    <property type="match status" value="1"/>
</dbReference>
<comment type="catalytic activity">
    <reaction evidence="1">
        <text>ATP + H2O = ADP + phosphate + H(+)</text>
        <dbReference type="Rhea" id="RHEA:13065"/>
        <dbReference type="ChEBI" id="CHEBI:15377"/>
        <dbReference type="ChEBI" id="CHEBI:15378"/>
        <dbReference type="ChEBI" id="CHEBI:30616"/>
        <dbReference type="ChEBI" id="CHEBI:43474"/>
        <dbReference type="ChEBI" id="CHEBI:456216"/>
        <dbReference type="EC" id="5.6.2.3"/>
    </reaction>
</comment>
<dbReference type="CDD" id="cd18037">
    <property type="entry name" value="DEXSc_Pif1_like"/>
    <property type="match status" value="1"/>
</dbReference>
<dbReference type="InterPro" id="IPR010285">
    <property type="entry name" value="DNA_helicase_pif1-like_DEAD"/>
</dbReference>
<dbReference type="GO" id="GO:0043139">
    <property type="term" value="F:5'-3' DNA helicase activity"/>
    <property type="evidence" value="ECO:0007669"/>
    <property type="project" value="UniProtKB-EC"/>
</dbReference>
<comment type="cofactor">
    <cofactor evidence="1">
        <name>Mg(2+)</name>
        <dbReference type="ChEBI" id="CHEBI:18420"/>
    </cofactor>
</comment>
<dbReference type="PANTHER" id="PTHR47642">
    <property type="entry name" value="ATP-DEPENDENT DNA HELICASE"/>
    <property type="match status" value="1"/>
</dbReference>
<proteinExistence type="inferred from homology"/>
<evidence type="ECO:0000256" key="2">
    <source>
        <dbReference type="SAM" id="MobiDB-lite"/>
    </source>
</evidence>
<dbReference type="EC" id="5.6.2.3" evidence="1"/>
<dbReference type="SUPFAM" id="SSF52540">
    <property type="entry name" value="P-loop containing nucleoside triphosphate hydrolases"/>
    <property type="match status" value="1"/>
</dbReference>
<dbReference type="GO" id="GO:0006310">
    <property type="term" value="P:DNA recombination"/>
    <property type="evidence" value="ECO:0007669"/>
    <property type="project" value="UniProtKB-KW"/>
</dbReference>
<name>A0A812CKE7_ACAPH</name>
<keyword evidence="1" id="KW-0347">Helicase</keyword>
<comment type="similarity">
    <text evidence="1">Belongs to the helicase family.</text>
</comment>
<dbReference type="GO" id="GO:0000723">
    <property type="term" value="P:telomere maintenance"/>
    <property type="evidence" value="ECO:0007669"/>
    <property type="project" value="InterPro"/>
</dbReference>
<dbReference type="PANTHER" id="PTHR47642:SF7">
    <property type="entry name" value="ATP-DEPENDENT DNA HELICASE PIF1"/>
    <property type="match status" value="1"/>
</dbReference>
<keyword evidence="1" id="KW-0234">DNA repair</keyword>
<accession>A0A812CKE7</accession>
<keyword evidence="5" id="KW-1185">Reference proteome</keyword>
<keyword evidence="1" id="KW-0547">Nucleotide-binding</keyword>
<dbReference type="GO" id="GO:0005524">
    <property type="term" value="F:ATP binding"/>
    <property type="evidence" value="ECO:0007669"/>
    <property type="project" value="UniProtKB-KW"/>
</dbReference>
<keyword evidence="1" id="KW-0227">DNA damage</keyword>
<evidence type="ECO:0000313" key="5">
    <source>
        <dbReference type="Proteomes" id="UP000597762"/>
    </source>
</evidence>
<dbReference type="InterPro" id="IPR027417">
    <property type="entry name" value="P-loop_NTPase"/>
</dbReference>
<dbReference type="Gene3D" id="3.40.50.300">
    <property type="entry name" value="P-loop containing nucleotide triphosphate hydrolases"/>
    <property type="match status" value="1"/>
</dbReference>
<dbReference type="AlphaFoldDB" id="A0A812CKE7"/>
<dbReference type="GO" id="GO:0006281">
    <property type="term" value="P:DNA repair"/>
    <property type="evidence" value="ECO:0007669"/>
    <property type="project" value="UniProtKB-KW"/>
</dbReference>
<dbReference type="Proteomes" id="UP000597762">
    <property type="component" value="Unassembled WGS sequence"/>
</dbReference>
<dbReference type="EMBL" id="CAHIKZ030001935">
    <property type="protein sequence ID" value="CAE1277560.1"/>
    <property type="molecule type" value="Genomic_DNA"/>
</dbReference>
<gene>
    <name evidence="4" type="ORF">SPHA_40758</name>
</gene>
<feature type="region of interest" description="Disordered" evidence="2">
    <location>
        <begin position="1"/>
        <end position="48"/>
    </location>
</feature>